<dbReference type="STRING" id="282301.A0A267GBX6"/>
<dbReference type="EMBL" id="NIVC01001077">
    <property type="protein sequence ID" value="PAA72579.1"/>
    <property type="molecule type" value="Genomic_DNA"/>
</dbReference>
<dbReference type="EMBL" id="NIVC01003102">
    <property type="protein sequence ID" value="PAA53339.1"/>
    <property type="molecule type" value="Genomic_DNA"/>
</dbReference>
<dbReference type="InterPro" id="IPR001810">
    <property type="entry name" value="F-box_dom"/>
</dbReference>
<evidence type="ECO:0000313" key="3">
    <source>
        <dbReference type="EMBL" id="PAA72579.1"/>
    </source>
</evidence>
<dbReference type="Pfam" id="PF12937">
    <property type="entry name" value="F-box-like"/>
    <property type="match status" value="1"/>
</dbReference>
<dbReference type="Gene3D" id="3.80.10.10">
    <property type="entry name" value="Ribonuclease Inhibitor"/>
    <property type="match status" value="1"/>
</dbReference>
<evidence type="ECO:0000313" key="5">
    <source>
        <dbReference type="Proteomes" id="UP000215902"/>
    </source>
</evidence>
<dbReference type="AlphaFoldDB" id="A0A267GBX6"/>
<feature type="domain" description="F-box" evidence="1">
    <location>
        <begin position="12"/>
        <end position="57"/>
    </location>
</feature>
<proteinExistence type="predicted"/>
<sequence length="431" mass="48818">DSVAEPAEVIPWRYLPEPCLVRIFEHLSLRDRIRAAGTCPEWLATSEHPLFWRRCFFKFVDESDAWLCTLPERYGRHFGGVQLAVDQGNQRMRQLALSLLDLLGQFAVRLDSLSLRFVGANPLFYSGKEFEDALVRLFNKLAELPDHVGLRRVDLSGAELGIRDGLVLALASGHGRTLQCLSIMNGALVAQVSKETVMQLLDSCPRLEWLELMNASFSERAMLYLAEHRRHSFRYLALHVSAETKQRLEHPWLPEVTWSRVSALMPQLRVSVTFDTRIPIRYVCRFLQPSLPLEELYLKTHTHLANEISYVARTFSRTLRRLCILASEQSADLYAAFGLLAEKCGQQLEVLQVHCPLPREVVHHLLDRCPRLLPIGRSVLRYPTADQDSQEEIVYHSLGELQAAAAAAAAAAGPVAELNDYILDQVESSRS</sequence>
<feature type="non-terminal residue" evidence="4">
    <location>
        <position position="1"/>
    </location>
</feature>
<dbReference type="SUPFAM" id="SSF81383">
    <property type="entry name" value="F-box domain"/>
    <property type="match status" value="1"/>
</dbReference>
<comment type="caution">
    <text evidence="4">The sequence shown here is derived from an EMBL/GenBank/DDBJ whole genome shotgun (WGS) entry which is preliminary data.</text>
</comment>
<dbReference type="PANTHER" id="PTHR20933">
    <property type="entry name" value="F-BOX ONLY PROTEIN 33"/>
    <property type="match status" value="1"/>
</dbReference>
<protein>
    <recommendedName>
        <fullName evidence="1">F-box domain-containing protein</fullName>
    </recommendedName>
</protein>
<dbReference type="Gene3D" id="1.20.1280.50">
    <property type="match status" value="1"/>
</dbReference>
<dbReference type="InterPro" id="IPR036047">
    <property type="entry name" value="F-box-like_dom_sf"/>
</dbReference>
<organism evidence="4 5">
    <name type="scientific">Macrostomum lignano</name>
    <dbReference type="NCBI Taxonomy" id="282301"/>
    <lineage>
        <taxon>Eukaryota</taxon>
        <taxon>Metazoa</taxon>
        <taxon>Spiralia</taxon>
        <taxon>Lophotrochozoa</taxon>
        <taxon>Platyhelminthes</taxon>
        <taxon>Rhabditophora</taxon>
        <taxon>Macrostomorpha</taxon>
        <taxon>Macrostomida</taxon>
        <taxon>Macrostomidae</taxon>
        <taxon>Macrostomum</taxon>
    </lineage>
</organism>
<accession>A0A267GBX6</accession>
<name>A0A267GBX6_9PLAT</name>
<evidence type="ECO:0000259" key="1">
    <source>
        <dbReference type="Pfam" id="PF12937"/>
    </source>
</evidence>
<dbReference type="Proteomes" id="UP000215902">
    <property type="component" value="Unassembled WGS sequence"/>
</dbReference>
<dbReference type="SUPFAM" id="SSF52047">
    <property type="entry name" value="RNI-like"/>
    <property type="match status" value="1"/>
</dbReference>
<dbReference type="PANTHER" id="PTHR20933:SF3">
    <property type="entry name" value="F-BOX ONLY PROTEIN 33"/>
    <property type="match status" value="1"/>
</dbReference>
<dbReference type="EMBL" id="NIVC01000453">
    <property type="protein sequence ID" value="PAA82752.1"/>
    <property type="molecule type" value="Genomic_DNA"/>
</dbReference>
<evidence type="ECO:0000313" key="4">
    <source>
        <dbReference type="EMBL" id="PAA82752.1"/>
    </source>
</evidence>
<dbReference type="OrthoDB" id="3219396at2759"/>
<dbReference type="GO" id="GO:0031398">
    <property type="term" value="P:positive regulation of protein ubiquitination"/>
    <property type="evidence" value="ECO:0007669"/>
    <property type="project" value="TreeGrafter"/>
</dbReference>
<keyword evidence="5" id="KW-1185">Reference proteome</keyword>
<gene>
    <name evidence="3" type="ORF">BOX15_Mlig024134g1</name>
    <name evidence="2" type="ORF">BOX15_Mlig024134g2</name>
    <name evidence="4" type="ORF">BOX15_Mlig024134g4</name>
</gene>
<reference evidence="4 5" key="1">
    <citation type="submission" date="2017-06" db="EMBL/GenBank/DDBJ databases">
        <title>A platform for efficient transgenesis in Macrostomum lignano, a flatworm model organism for stem cell research.</title>
        <authorList>
            <person name="Berezikov E."/>
        </authorList>
    </citation>
    <scope>NUCLEOTIDE SEQUENCE [LARGE SCALE GENOMIC DNA]</scope>
    <source>
        <strain evidence="4">DV1</strain>
        <tissue evidence="4">Whole organism</tissue>
    </source>
</reference>
<evidence type="ECO:0000313" key="2">
    <source>
        <dbReference type="EMBL" id="PAA53339.1"/>
    </source>
</evidence>
<dbReference type="InterPro" id="IPR032675">
    <property type="entry name" value="LRR_dom_sf"/>
</dbReference>